<dbReference type="EMBL" id="APCN01001003">
    <property type="status" value="NOT_ANNOTATED_CDS"/>
    <property type="molecule type" value="Genomic_DNA"/>
</dbReference>
<evidence type="ECO:0000256" key="2">
    <source>
        <dbReference type="SAM" id="Phobius"/>
    </source>
</evidence>
<feature type="region of interest" description="Disordered" evidence="1">
    <location>
        <begin position="1"/>
        <end position="29"/>
    </location>
</feature>
<dbReference type="Proteomes" id="UP000075840">
    <property type="component" value="Unassembled WGS sequence"/>
</dbReference>
<dbReference type="PANTHER" id="PTHR10612">
    <property type="entry name" value="APOLIPOPROTEIN D"/>
    <property type="match status" value="1"/>
</dbReference>
<dbReference type="SUPFAM" id="SSF50814">
    <property type="entry name" value="Lipocalins"/>
    <property type="match status" value="1"/>
</dbReference>
<organism evidence="3 4">
    <name type="scientific">Anopheles arabiensis</name>
    <name type="common">Mosquito</name>
    <dbReference type="NCBI Taxonomy" id="7173"/>
    <lineage>
        <taxon>Eukaryota</taxon>
        <taxon>Metazoa</taxon>
        <taxon>Ecdysozoa</taxon>
        <taxon>Arthropoda</taxon>
        <taxon>Hexapoda</taxon>
        <taxon>Insecta</taxon>
        <taxon>Pterygota</taxon>
        <taxon>Neoptera</taxon>
        <taxon>Endopterygota</taxon>
        <taxon>Diptera</taxon>
        <taxon>Nematocera</taxon>
        <taxon>Culicoidea</taxon>
        <taxon>Culicidae</taxon>
        <taxon>Anophelinae</taxon>
        <taxon>Anopheles</taxon>
    </lineage>
</organism>
<keyword evidence="2" id="KW-0472">Membrane</keyword>
<dbReference type="EnsemblMetazoa" id="AARA010278-RA">
    <property type="protein sequence ID" value="AARA010278-PA"/>
    <property type="gene ID" value="AARA010278"/>
</dbReference>
<dbReference type="VEuPathDB" id="VectorBase:AARA010278"/>
<feature type="compositionally biased region" description="Polar residues" evidence="1">
    <location>
        <begin position="1"/>
        <end position="15"/>
    </location>
</feature>
<keyword evidence="2" id="KW-0812">Transmembrane</keyword>
<name>A0A182I9L8_ANOAR</name>
<dbReference type="GO" id="GO:0006629">
    <property type="term" value="P:lipid metabolic process"/>
    <property type="evidence" value="ECO:0007669"/>
    <property type="project" value="TreeGrafter"/>
</dbReference>
<dbReference type="GO" id="GO:0000302">
    <property type="term" value="P:response to reactive oxygen species"/>
    <property type="evidence" value="ECO:0007669"/>
    <property type="project" value="TreeGrafter"/>
</dbReference>
<evidence type="ECO:0000313" key="4">
    <source>
        <dbReference type="Proteomes" id="UP000075840"/>
    </source>
</evidence>
<reference evidence="3" key="1">
    <citation type="submission" date="2022-08" db="UniProtKB">
        <authorList>
            <consortium name="EnsemblMetazoa"/>
        </authorList>
    </citation>
    <scope>IDENTIFICATION</scope>
    <source>
        <strain evidence="3">Dongola</strain>
    </source>
</reference>
<dbReference type="CDD" id="cd00301">
    <property type="entry name" value="lipocalin_FABP"/>
    <property type="match status" value="1"/>
</dbReference>
<dbReference type="GO" id="GO:0005737">
    <property type="term" value="C:cytoplasm"/>
    <property type="evidence" value="ECO:0007669"/>
    <property type="project" value="TreeGrafter"/>
</dbReference>
<dbReference type="PANTHER" id="PTHR10612:SF11">
    <property type="entry name" value="KARL, ISOFORM A"/>
    <property type="match status" value="1"/>
</dbReference>
<evidence type="ECO:0000256" key="1">
    <source>
        <dbReference type="SAM" id="MobiDB-lite"/>
    </source>
</evidence>
<dbReference type="AlphaFoldDB" id="A0A182I9L8"/>
<accession>A0A182I9L8</accession>
<keyword evidence="4" id="KW-1185">Reference proteome</keyword>
<keyword evidence="2" id="KW-1133">Transmembrane helix</keyword>
<dbReference type="Gene3D" id="2.40.128.20">
    <property type="match status" value="1"/>
</dbReference>
<sequence length="260" mass="29755">ETNGPSDYTQVPTQHSHTHPHNPNRDSGRDSMVRVSLHARSCCLLVALLLLLLLLVDDGAGQIPRRRPRNDRCPKVVGPKGLCTGIVRAMRNFGLNAMMGSWYVIQYFASTEMFPEYGCMRSSFVTSDGYVTMNFTYVFLDDPLATFQQGNITWIIPNYGQPAHWVHAESSYEEIYNTYVIDTDYRSWALIMHCAEKTKSQKYLSALMLAREPTIGQNVINFLREKLPRYDIDVENMFPIPQTNCTRMDPNAYYSYQTAP</sequence>
<dbReference type="InterPro" id="IPR012674">
    <property type="entry name" value="Calycin"/>
</dbReference>
<dbReference type="FunFam" id="2.40.128.20:FF:000034">
    <property type="entry name" value="Karl, isoform A"/>
    <property type="match status" value="1"/>
</dbReference>
<feature type="transmembrane region" description="Helical" evidence="2">
    <location>
        <begin position="37"/>
        <end position="56"/>
    </location>
</feature>
<proteinExistence type="predicted"/>
<dbReference type="VEuPathDB" id="VectorBase:AARA21_007721"/>
<protein>
    <submittedName>
        <fullName evidence="3">Uncharacterized protein</fullName>
    </submittedName>
</protein>
<evidence type="ECO:0000313" key="3">
    <source>
        <dbReference type="EnsemblMetazoa" id="AARA010278-PA"/>
    </source>
</evidence>